<dbReference type="Pfam" id="PF00429">
    <property type="entry name" value="TLV_coat"/>
    <property type="match status" value="1"/>
</dbReference>
<feature type="transmembrane region" description="Helical" evidence="3">
    <location>
        <begin position="587"/>
        <end position="609"/>
    </location>
</feature>
<evidence type="ECO:0008006" key="6">
    <source>
        <dbReference type="Google" id="ProtNLM"/>
    </source>
</evidence>
<reference evidence="4" key="1">
    <citation type="submission" date="2025-08" db="UniProtKB">
        <authorList>
            <consortium name="Ensembl"/>
        </authorList>
    </citation>
    <scope>IDENTIFICATION</scope>
</reference>
<evidence type="ECO:0000256" key="3">
    <source>
        <dbReference type="SAM" id="Phobius"/>
    </source>
</evidence>
<protein>
    <recommendedName>
        <fullName evidence="6">Envelope glycoprotein</fullName>
    </recommendedName>
</protein>
<keyword evidence="5" id="KW-1185">Reference proteome</keyword>
<dbReference type="Proteomes" id="UP000472261">
    <property type="component" value="Unplaced"/>
</dbReference>
<dbReference type="SUPFAM" id="SSF49830">
    <property type="entry name" value="ENV polyprotein, receptor-binding domain"/>
    <property type="match status" value="1"/>
</dbReference>
<evidence type="ECO:0000256" key="1">
    <source>
        <dbReference type="SAM" id="Coils"/>
    </source>
</evidence>
<dbReference type="Gene3D" id="1.10.287.210">
    <property type="match status" value="1"/>
</dbReference>
<dbReference type="OMA" id="SHYCANA"/>
<reference evidence="4" key="2">
    <citation type="submission" date="2025-09" db="UniProtKB">
        <authorList>
            <consortium name="Ensembl"/>
        </authorList>
    </citation>
    <scope>IDENTIFICATION</scope>
</reference>
<feature type="region of interest" description="Disordered" evidence="2">
    <location>
        <begin position="1"/>
        <end position="34"/>
    </location>
</feature>
<feature type="coiled-coil region" evidence="1">
    <location>
        <begin position="478"/>
        <end position="509"/>
    </location>
</feature>
<name>A0A669PRT1_PHACC</name>
<evidence type="ECO:0000313" key="5">
    <source>
        <dbReference type="Proteomes" id="UP000472261"/>
    </source>
</evidence>
<dbReference type="AlphaFoldDB" id="A0A669PRT1"/>
<dbReference type="Ensembl" id="ENSPCLT00000015363.1">
    <property type="protein sequence ID" value="ENSPCLP00000011442.1"/>
    <property type="gene ID" value="ENSPCLG00000009450.1"/>
</dbReference>
<organism evidence="4 5">
    <name type="scientific">Phasianus colchicus</name>
    <name type="common">Common pheasant</name>
    <dbReference type="NCBI Taxonomy" id="9054"/>
    <lineage>
        <taxon>Eukaryota</taxon>
        <taxon>Metazoa</taxon>
        <taxon>Chordata</taxon>
        <taxon>Craniata</taxon>
        <taxon>Vertebrata</taxon>
        <taxon>Euteleostomi</taxon>
        <taxon>Archelosauria</taxon>
        <taxon>Archosauria</taxon>
        <taxon>Dinosauria</taxon>
        <taxon>Saurischia</taxon>
        <taxon>Theropoda</taxon>
        <taxon>Coelurosauria</taxon>
        <taxon>Aves</taxon>
        <taxon>Neognathae</taxon>
        <taxon>Galloanserae</taxon>
        <taxon>Galliformes</taxon>
        <taxon>Phasianidae</taxon>
        <taxon>Phasianinae</taxon>
        <taxon>Phasianus</taxon>
    </lineage>
</organism>
<dbReference type="InterPro" id="IPR018154">
    <property type="entry name" value="TLV/ENV_coat_polyprotein"/>
</dbReference>
<keyword evidence="3" id="KW-0812">Transmembrane</keyword>
<evidence type="ECO:0000256" key="2">
    <source>
        <dbReference type="SAM" id="MobiDB-lite"/>
    </source>
</evidence>
<dbReference type="PANTHER" id="PTHR10424:SF82">
    <property type="entry name" value="ENVELOPE GLYCOPROTEIN-RELATED"/>
    <property type="match status" value="1"/>
</dbReference>
<dbReference type="InterPro" id="IPR008981">
    <property type="entry name" value="FMuLV_rcpt-bd"/>
</dbReference>
<proteinExistence type="predicted"/>
<evidence type="ECO:0000313" key="4">
    <source>
        <dbReference type="Ensembl" id="ENSPCLP00000011442.1"/>
    </source>
</evidence>
<sequence>MGKSLPSSRSSAAEKIKTPVAGCNPVDRRGRDGPRVKERYLTPKTIILICTSVLLPGVQASNPHEPMIWELFNIQQPDQPLKNCENQTHVNFTVSLKELITGPGGAGGDCSGYYVCPASTRGRDYCNLPNHYCGYWGCETLASHWSTTIKDPDIQMEWFPPGCNPPSSHCNKPWPRTCGWGNCCREINIKVQNPMREAWLVGRMWGIRFWEPGPDRGGIFRIAKRSMPHDSPLPMGPNIVLAPPPSTKRTPLPAVPTSTITPNSIGRRYKTTSTTFSDPLWGIMQAAYATLNKTQPNLANECWLCYSVKPPYYEAIGELGRVSWNNGTNPIACPWNSNHTQGLTIQHVTGKGKCIGTVPEQYKSLCNSTISGNRIMNKTNAKFKWLIPTEGAKWVCSDIGMTPCISLEVFNRSEFCIQIVIIPRLMYHSNEDVMYQLEGSLIRQKREPITTITLAALLIAGGVGARTGIASLVKNTEIQALQQAVDEDLDRIEQSIDKLATSVKSLSEVVLQNQRGLDLLFLKEGGLCVALQEECCSFVDHTGAVKDSMAELRKRLEQRKRDREIGRSWYEGWFNVSPWLTTLLSALAGPLITIILGLIFGPCIIKYLLQLIKKRFDTTKLLILTQMTPRGGNREIVNGEG</sequence>
<feature type="region of interest" description="Disordered" evidence="2">
    <location>
        <begin position="244"/>
        <end position="266"/>
    </location>
</feature>
<dbReference type="PANTHER" id="PTHR10424">
    <property type="entry name" value="VIRAL ENVELOPE PROTEIN"/>
    <property type="match status" value="1"/>
</dbReference>
<feature type="compositionally biased region" description="Polar residues" evidence="2">
    <location>
        <begin position="1"/>
        <end position="11"/>
    </location>
</feature>
<keyword evidence="3" id="KW-1133">Transmembrane helix</keyword>
<dbReference type="SUPFAM" id="SSF58069">
    <property type="entry name" value="Virus ectodomain"/>
    <property type="match status" value="1"/>
</dbReference>
<dbReference type="CDD" id="cd09851">
    <property type="entry name" value="HTLV-1-like_HR1-HR2"/>
    <property type="match status" value="1"/>
</dbReference>
<accession>A0A669PRT1</accession>
<keyword evidence="1" id="KW-0175">Coiled coil</keyword>
<dbReference type="Gene3D" id="3.90.310.10">
    <property type="entry name" value="ENV polyprotein, receptor-binding domain"/>
    <property type="match status" value="1"/>
</dbReference>
<keyword evidence="3" id="KW-0472">Membrane</keyword>